<dbReference type="OrthoDB" id="3078530at2"/>
<evidence type="ECO:0000313" key="1">
    <source>
        <dbReference type="EMBL" id="RAJ94495.1"/>
    </source>
</evidence>
<dbReference type="AlphaFoldDB" id="A0A327WY78"/>
<gene>
    <name evidence="1" type="ORF">LX87_04382</name>
</gene>
<dbReference type="Proteomes" id="UP000248790">
    <property type="component" value="Unassembled WGS sequence"/>
</dbReference>
<reference evidence="1 2" key="1">
    <citation type="submission" date="2018-06" db="EMBL/GenBank/DDBJ databases">
        <title>Genomic Encyclopedia of Archaeal and Bacterial Type Strains, Phase II (KMG-II): from individual species to whole genera.</title>
        <authorList>
            <person name="Goeker M."/>
        </authorList>
    </citation>
    <scope>NUCLEOTIDE SEQUENCE [LARGE SCALE GENOMIC DNA]</scope>
    <source>
        <strain evidence="1 2">DSM 21851</strain>
    </source>
</reference>
<dbReference type="RefSeq" id="WP_111630368.1">
    <property type="nucleotide sequence ID" value="NZ_QLMC01000005.1"/>
</dbReference>
<keyword evidence="2" id="KW-1185">Reference proteome</keyword>
<organism evidence="1 2">
    <name type="scientific">Larkinella arboricola</name>
    <dbReference type="NCBI Taxonomy" id="643671"/>
    <lineage>
        <taxon>Bacteria</taxon>
        <taxon>Pseudomonadati</taxon>
        <taxon>Bacteroidota</taxon>
        <taxon>Cytophagia</taxon>
        <taxon>Cytophagales</taxon>
        <taxon>Spirosomataceae</taxon>
        <taxon>Larkinella</taxon>
    </lineage>
</organism>
<accession>A0A327WY78</accession>
<evidence type="ECO:0000313" key="2">
    <source>
        <dbReference type="Proteomes" id="UP000248790"/>
    </source>
</evidence>
<proteinExistence type="predicted"/>
<comment type="caution">
    <text evidence="1">The sequence shown here is derived from an EMBL/GenBank/DDBJ whole genome shotgun (WGS) entry which is preliminary data.</text>
</comment>
<protein>
    <submittedName>
        <fullName evidence="1">Uncharacterized protein</fullName>
    </submittedName>
</protein>
<sequence>MTNAIYTHEGTDVTVKLGNYKNGRLTIQLMEKSLNLPYCRISINLADAPCPDGYAYIKNYSENAGMDNWLIQNGIVSRPVQYVTDFNGQLVPLVKVLIGEKQGHLRKASRASFRRAVDTISPASPFVLPV</sequence>
<dbReference type="EMBL" id="QLMC01000005">
    <property type="protein sequence ID" value="RAJ94495.1"/>
    <property type="molecule type" value="Genomic_DNA"/>
</dbReference>
<name>A0A327WY78_LARAB</name>